<evidence type="ECO:0000313" key="11">
    <source>
        <dbReference type="Proteomes" id="UP000001732"/>
    </source>
</evidence>
<feature type="transmembrane region" description="Helical" evidence="9">
    <location>
        <begin position="45"/>
        <end position="65"/>
    </location>
</feature>
<keyword evidence="2" id="KW-0813">Transport</keyword>
<evidence type="ECO:0000256" key="4">
    <source>
        <dbReference type="ARBA" id="ARBA00022519"/>
    </source>
</evidence>
<evidence type="ECO:0000256" key="9">
    <source>
        <dbReference type="SAM" id="Phobius"/>
    </source>
</evidence>
<reference evidence="11" key="1">
    <citation type="submission" date="2008-08" db="EMBL/GenBank/DDBJ databases">
        <title>The complete genome sequence of Coprothermobacter proteolyticus strain ATCC 5245 / DSM 5265 / BT.</title>
        <authorList>
            <person name="Dodson R.J."/>
            <person name="Durkin A.S."/>
            <person name="Wu M."/>
            <person name="Eisen J."/>
            <person name="Sutton G."/>
        </authorList>
    </citation>
    <scope>NUCLEOTIDE SEQUENCE [LARGE SCALE GENOMIC DNA]</scope>
    <source>
        <strain evidence="11">ATCC 35245 / DSM 5265 / OCM 4 / BT</strain>
    </source>
</reference>
<dbReference type="EMBL" id="CP001145">
    <property type="protein sequence ID" value="ACI17659.1"/>
    <property type="molecule type" value="Genomic_DNA"/>
</dbReference>
<dbReference type="PANTHER" id="PTHR30574:SF1">
    <property type="entry name" value="SULPHUR TRANSPORT DOMAIN-CONTAINING PROTEIN"/>
    <property type="match status" value="1"/>
</dbReference>
<dbReference type="AlphaFoldDB" id="B5Y672"/>
<feature type="transmembrane region" description="Helical" evidence="9">
    <location>
        <begin position="168"/>
        <end position="185"/>
    </location>
</feature>
<evidence type="ECO:0000313" key="10">
    <source>
        <dbReference type="EMBL" id="ACI17659.1"/>
    </source>
</evidence>
<keyword evidence="7 9" id="KW-0472">Membrane</keyword>
<dbReference type="GO" id="GO:0005886">
    <property type="term" value="C:plasma membrane"/>
    <property type="evidence" value="ECO:0007669"/>
    <property type="project" value="UniProtKB-SubCell"/>
</dbReference>
<evidence type="ECO:0000256" key="3">
    <source>
        <dbReference type="ARBA" id="ARBA00022475"/>
    </source>
</evidence>
<keyword evidence="4" id="KW-0997">Cell inner membrane</keyword>
<evidence type="ECO:0000256" key="1">
    <source>
        <dbReference type="ARBA" id="ARBA00004429"/>
    </source>
</evidence>
<feature type="transmembrane region" description="Helical" evidence="9">
    <location>
        <begin position="71"/>
        <end position="93"/>
    </location>
</feature>
<keyword evidence="5 9" id="KW-0812">Transmembrane</keyword>
<dbReference type="KEGG" id="cpo:COPRO5265_1494"/>
<dbReference type="PANTHER" id="PTHR30574">
    <property type="entry name" value="INNER MEMBRANE PROTEIN YEDE"/>
    <property type="match status" value="1"/>
</dbReference>
<keyword evidence="6 9" id="KW-1133">Transmembrane helix</keyword>
<feature type="transmembrane region" description="Helical" evidence="9">
    <location>
        <begin position="239"/>
        <end position="261"/>
    </location>
</feature>
<evidence type="ECO:0000256" key="7">
    <source>
        <dbReference type="ARBA" id="ARBA00023136"/>
    </source>
</evidence>
<keyword evidence="3" id="KW-1003">Cell membrane</keyword>
<evidence type="ECO:0000256" key="6">
    <source>
        <dbReference type="ARBA" id="ARBA00022989"/>
    </source>
</evidence>
<feature type="transmembrane region" description="Helical" evidence="9">
    <location>
        <begin position="105"/>
        <end position="123"/>
    </location>
</feature>
<comment type="subcellular location">
    <subcellularLocation>
        <location evidence="1">Cell inner membrane</location>
        <topology evidence="1">Multi-pass membrane protein</topology>
    </subcellularLocation>
</comment>
<dbReference type="RefSeq" id="WP_012544311.1">
    <property type="nucleotide sequence ID" value="NC_011295.1"/>
</dbReference>
<feature type="transmembrane region" description="Helical" evidence="9">
    <location>
        <begin position="273"/>
        <end position="300"/>
    </location>
</feature>
<keyword evidence="11" id="KW-1185">Reference proteome</keyword>
<dbReference type="InterPro" id="IPR007272">
    <property type="entry name" value="Sulf_transp_TsuA/YedE"/>
</dbReference>
<sequence length="332" mass="35630">MQGTLIGGLIVGLLFGFLLQRSRMCFNSAIRDVRYFKDNWLWKQGLMAIAVETIGFQLMAAIGVIKLNPSAFIPAAQIVGGFAFGMGMVLAGGCASGVTYRIGEGNAVAIIAATFYALFAGAARNGKLKPITALFGKPITVTMENPGVYAAKDGQVAPTVANLLGIDPWIVAIVFALIIFAYLFFTKTSQRKAPMHWTVGGILIGLVGMLAYWSNQSYSLGITGGWINLFTATLTDAPYNWIGMEVFGIIIGAFIAALIFKEFKIRFPKDPKAYVYAVIGGALMGWGAGVAGGCNIGHFLSGVPHLAISSLLATAFFILGNWFMYWLLYGRD</sequence>
<dbReference type="Proteomes" id="UP000001732">
    <property type="component" value="Chromosome"/>
</dbReference>
<evidence type="ECO:0000256" key="8">
    <source>
        <dbReference type="ARBA" id="ARBA00035655"/>
    </source>
</evidence>
<dbReference type="HOGENOM" id="CLU_050656_0_1_9"/>
<gene>
    <name evidence="10" type="ordered locus">COPRO5265_1494</name>
</gene>
<feature type="transmembrane region" description="Helical" evidence="9">
    <location>
        <begin position="306"/>
        <end position="328"/>
    </location>
</feature>
<dbReference type="STRING" id="309798.COPRO5265_1494"/>
<protein>
    <submittedName>
        <fullName evidence="10">YeeE/YedE family protein</fullName>
    </submittedName>
</protein>
<dbReference type="Pfam" id="PF04143">
    <property type="entry name" value="Sulf_transp"/>
    <property type="match status" value="1"/>
</dbReference>
<organism evidence="10 11">
    <name type="scientific">Coprothermobacter proteolyticus (strain ATCC 35245 / DSM 5265 / OCM 4 / BT)</name>
    <dbReference type="NCBI Taxonomy" id="309798"/>
    <lineage>
        <taxon>Bacteria</taxon>
        <taxon>Pseudomonadati</taxon>
        <taxon>Coprothermobacterota</taxon>
        <taxon>Coprothermobacteria</taxon>
        <taxon>Coprothermobacterales</taxon>
        <taxon>Coprothermobacteraceae</taxon>
        <taxon>Coprothermobacter</taxon>
    </lineage>
</organism>
<evidence type="ECO:0000256" key="2">
    <source>
        <dbReference type="ARBA" id="ARBA00022448"/>
    </source>
</evidence>
<accession>B5Y672</accession>
<feature type="transmembrane region" description="Helical" evidence="9">
    <location>
        <begin position="197"/>
        <end position="214"/>
    </location>
</feature>
<dbReference type="eggNOG" id="COG2391">
    <property type="taxonomic scope" value="Bacteria"/>
</dbReference>
<dbReference type="OrthoDB" id="9794165at2"/>
<proteinExistence type="inferred from homology"/>
<reference evidence="10 11" key="2">
    <citation type="journal article" date="2014" name="Genome Announc.">
        <title>Complete Genome Sequence of Coprothermobacter proteolyticus DSM 5265.</title>
        <authorList>
            <person name="Alexiev A."/>
            <person name="Coil D.A."/>
            <person name="Badger J.H."/>
            <person name="Enticknap J."/>
            <person name="Ward N."/>
            <person name="Robb F.T."/>
            <person name="Eisen J.A."/>
        </authorList>
    </citation>
    <scope>NUCLEOTIDE SEQUENCE [LARGE SCALE GENOMIC DNA]</scope>
    <source>
        <strain evidence="11">ATCC 35245 / DSM 5265 / OCM 4 / BT</strain>
    </source>
</reference>
<comment type="similarity">
    <text evidence="8">Belongs to the TsuA/YedE (TC 9.B.102) family.</text>
</comment>
<evidence type="ECO:0000256" key="5">
    <source>
        <dbReference type="ARBA" id="ARBA00022692"/>
    </source>
</evidence>
<feature type="transmembrane region" description="Helical" evidence="9">
    <location>
        <begin position="6"/>
        <end position="24"/>
    </location>
</feature>
<name>B5Y672_COPPD</name>